<gene>
    <name evidence="2" type="ORF">ASIM_LOCUS10337</name>
</gene>
<dbReference type="AlphaFoldDB" id="A0A0M3JS50"/>
<reference evidence="2 3" key="2">
    <citation type="submission" date="2018-11" db="EMBL/GenBank/DDBJ databases">
        <authorList>
            <consortium name="Pathogen Informatics"/>
        </authorList>
    </citation>
    <scope>NUCLEOTIDE SEQUENCE [LARGE SCALE GENOMIC DNA]</scope>
</reference>
<accession>A0A0M3JS50</accession>
<evidence type="ECO:0000313" key="3">
    <source>
        <dbReference type="Proteomes" id="UP000267096"/>
    </source>
</evidence>
<keyword evidence="3" id="KW-1185">Reference proteome</keyword>
<feature type="compositionally biased region" description="Basic and acidic residues" evidence="1">
    <location>
        <begin position="30"/>
        <end position="40"/>
    </location>
</feature>
<dbReference type="EMBL" id="UYRR01030994">
    <property type="protein sequence ID" value="VDK42795.1"/>
    <property type="molecule type" value="Genomic_DNA"/>
</dbReference>
<protein>
    <submittedName>
        <fullName evidence="4">SUI1 domain-containing protein</fullName>
    </submittedName>
</protein>
<organism evidence="4">
    <name type="scientific">Anisakis simplex</name>
    <name type="common">Herring worm</name>
    <dbReference type="NCBI Taxonomy" id="6269"/>
    <lineage>
        <taxon>Eukaryota</taxon>
        <taxon>Metazoa</taxon>
        <taxon>Ecdysozoa</taxon>
        <taxon>Nematoda</taxon>
        <taxon>Chromadorea</taxon>
        <taxon>Rhabditida</taxon>
        <taxon>Spirurina</taxon>
        <taxon>Ascaridomorpha</taxon>
        <taxon>Ascaridoidea</taxon>
        <taxon>Anisakidae</taxon>
        <taxon>Anisakis</taxon>
        <taxon>Anisakis simplex complex</taxon>
    </lineage>
</organism>
<dbReference type="OrthoDB" id="10478012at2759"/>
<sequence>MSGKAIKKATADEKSSEKRNEAIVDNASKINDKNEQSDSMKIELKADKEVEGDINSEEELKEITATDITPENSEHDAVLTAQDYRDDVHEFDADPLRTWSQSSGNEQLRLIVNVQPALPLVEAVKTKVVNGRSPSIVVLNENMLEAMKKHLRSRSQLGDMHTHICIQNQRSNSERRGIIAKLFDESLQQYLSSSTKHKRQICMRIECGGNEAPSLQIRCAIGNKERQYYKRTNQCQFRSRINDQDVCLLNLCFFLSNS</sequence>
<reference evidence="4" key="1">
    <citation type="submission" date="2017-02" db="UniProtKB">
        <authorList>
            <consortium name="WormBaseParasite"/>
        </authorList>
    </citation>
    <scope>IDENTIFICATION</scope>
</reference>
<name>A0A0M3JS50_ANISI</name>
<proteinExistence type="predicted"/>
<evidence type="ECO:0000313" key="2">
    <source>
        <dbReference type="EMBL" id="VDK42795.1"/>
    </source>
</evidence>
<dbReference type="WBParaSite" id="ASIM_0001077901-mRNA-1">
    <property type="protein sequence ID" value="ASIM_0001077901-mRNA-1"/>
    <property type="gene ID" value="ASIM_0001077901"/>
</dbReference>
<dbReference type="Proteomes" id="UP000267096">
    <property type="component" value="Unassembled WGS sequence"/>
</dbReference>
<feature type="compositionally biased region" description="Basic and acidic residues" evidence="1">
    <location>
        <begin position="9"/>
        <end position="22"/>
    </location>
</feature>
<evidence type="ECO:0000313" key="4">
    <source>
        <dbReference type="WBParaSite" id="ASIM_0001077901-mRNA-1"/>
    </source>
</evidence>
<evidence type="ECO:0000256" key="1">
    <source>
        <dbReference type="SAM" id="MobiDB-lite"/>
    </source>
</evidence>
<feature type="region of interest" description="Disordered" evidence="1">
    <location>
        <begin position="1"/>
        <end position="40"/>
    </location>
</feature>